<gene>
    <name evidence="2" type="ORF">HNR67_007070</name>
</gene>
<comment type="caution">
    <text evidence="2">The sequence shown here is derived from an EMBL/GenBank/DDBJ whole genome shotgun (WGS) entry which is preliminary data.</text>
</comment>
<evidence type="ECO:0000313" key="3">
    <source>
        <dbReference type="Proteomes" id="UP000533598"/>
    </source>
</evidence>
<accession>A0A7W7CGS3</accession>
<keyword evidence="3" id="KW-1185">Reference proteome</keyword>
<evidence type="ECO:0000256" key="1">
    <source>
        <dbReference type="SAM" id="SignalP"/>
    </source>
</evidence>
<proteinExistence type="predicted"/>
<keyword evidence="1" id="KW-0732">Signal</keyword>
<reference evidence="2 3" key="1">
    <citation type="submission" date="2020-08" db="EMBL/GenBank/DDBJ databases">
        <title>Sequencing the genomes of 1000 actinobacteria strains.</title>
        <authorList>
            <person name="Klenk H.-P."/>
        </authorList>
    </citation>
    <scope>NUCLEOTIDE SEQUENCE [LARGE SCALE GENOMIC DNA]</scope>
    <source>
        <strain evidence="2 3">DSM 44230</strain>
    </source>
</reference>
<dbReference type="Proteomes" id="UP000533598">
    <property type="component" value="Unassembled WGS sequence"/>
</dbReference>
<dbReference type="RefSeq" id="WP_185007127.1">
    <property type="nucleotide sequence ID" value="NZ_BAAAUI010000030.1"/>
</dbReference>
<protein>
    <submittedName>
        <fullName evidence="2">Uncharacterized protein</fullName>
    </submittedName>
</protein>
<name>A0A7W7CGS3_9PSEU</name>
<dbReference type="AlphaFoldDB" id="A0A7W7CGS3"/>
<organism evidence="2 3">
    <name type="scientific">Crossiella cryophila</name>
    <dbReference type="NCBI Taxonomy" id="43355"/>
    <lineage>
        <taxon>Bacteria</taxon>
        <taxon>Bacillati</taxon>
        <taxon>Actinomycetota</taxon>
        <taxon>Actinomycetes</taxon>
        <taxon>Pseudonocardiales</taxon>
        <taxon>Pseudonocardiaceae</taxon>
        <taxon>Crossiella</taxon>
    </lineage>
</organism>
<sequence>MTSTVIRRVASVFTAAVAATGLLLVVGATEGKAAESGWCKGPGPCTAPAPAGWCQDGAGLTLGSDICRR</sequence>
<dbReference type="EMBL" id="JACHMH010000001">
    <property type="protein sequence ID" value="MBB4680952.1"/>
    <property type="molecule type" value="Genomic_DNA"/>
</dbReference>
<evidence type="ECO:0000313" key="2">
    <source>
        <dbReference type="EMBL" id="MBB4680952.1"/>
    </source>
</evidence>
<feature type="chain" id="PRO_5038656741" evidence="1">
    <location>
        <begin position="19"/>
        <end position="69"/>
    </location>
</feature>
<feature type="signal peptide" evidence="1">
    <location>
        <begin position="1"/>
        <end position="18"/>
    </location>
</feature>